<dbReference type="PANTHER" id="PTHR43283:SF7">
    <property type="entry name" value="BETA-LACTAMASE-RELATED DOMAIN-CONTAINING PROTEIN"/>
    <property type="match status" value="1"/>
</dbReference>
<dbReference type="InterPro" id="IPR012338">
    <property type="entry name" value="Beta-lactam/transpept-like"/>
</dbReference>
<protein>
    <submittedName>
        <fullName evidence="2">Serine hydrolase</fullName>
    </submittedName>
</protein>
<dbReference type="PANTHER" id="PTHR43283">
    <property type="entry name" value="BETA-LACTAMASE-RELATED"/>
    <property type="match status" value="1"/>
</dbReference>
<dbReference type="GO" id="GO:0016787">
    <property type="term" value="F:hydrolase activity"/>
    <property type="evidence" value="ECO:0007669"/>
    <property type="project" value="UniProtKB-KW"/>
</dbReference>
<dbReference type="InterPro" id="IPR001466">
    <property type="entry name" value="Beta-lactam-related"/>
</dbReference>
<organism evidence="2 3">
    <name type="scientific">Dyella flagellata</name>
    <dbReference type="NCBI Taxonomy" id="1867833"/>
    <lineage>
        <taxon>Bacteria</taxon>
        <taxon>Pseudomonadati</taxon>
        <taxon>Pseudomonadota</taxon>
        <taxon>Gammaproteobacteria</taxon>
        <taxon>Lysobacterales</taxon>
        <taxon>Rhodanobacteraceae</taxon>
        <taxon>Dyella</taxon>
    </lineage>
</organism>
<evidence type="ECO:0000313" key="2">
    <source>
        <dbReference type="EMBL" id="GLQ89772.1"/>
    </source>
</evidence>
<dbReference type="Gene3D" id="3.40.710.10">
    <property type="entry name" value="DD-peptidase/beta-lactamase superfamily"/>
    <property type="match status" value="1"/>
</dbReference>
<dbReference type="SUPFAM" id="SSF56601">
    <property type="entry name" value="beta-lactamase/transpeptidase-like"/>
    <property type="match status" value="1"/>
</dbReference>
<name>A0ABQ5XEP4_9GAMM</name>
<evidence type="ECO:0000259" key="1">
    <source>
        <dbReference type="Pfam" id="PF00144"/>
    </source>
</evidence>
<dbReference type="Proteomes" id="UP001156627">
    <property type="component" value="Unassembled WGS sequence"/>
</dbReference>
<dbReference type="InterPro" id="IPR050789">
    <property type="entry name" value="Diverse_Enzym_Activities"/>
</dbReference>
<feature type="domain" description="Beta-lactamase-related" evidence="1">
    <location>
        <begin position="158"/>
        <end position="438"/>
    </location>
</feature>
<comment type="caution">
    <text evidence="2">The sequence shown here is derived from an EMBL/GenBank/DDBJ whole genome shotgun (WGS) entry which is preliminary data.</text>
</comment>
<evidence type="ECO:0000313" key="3">
    <source>
        <dbReference type="Proteomes" id="UP001156627"/>
    </source>
</evidence>
<keyword evidence="2" id="KW-0378">Hydrolase</keyword>
<gene>
    <name evidence="2" type="ORF">GCM10007898_33470</name>
</gene>
<reference evidence="3" key="1">
    <citation type="journal article" date="2019" name="Int. J. Syst. Evol. Microbiol.">
        <title>The Global Catalogue of Microorganisms (GCM) 10K type strain sequencing project: providing services to taxonomists for standard genome sequencing and annotation.</title>
        <authorList>
            <consortium name="The Broad Institute Genomics Platform"/>
            <consortium name="The Broad Institute Genome Sequencing Center for Infectious Disease"/>
            <person name="Wu L."/>
            <person name="Ma J."/>
        </authorList>
    </citation>
    <scope>NUCLEOTIDE SEQUENCE [LARGE SCALE GENOMIC DNA]</scope>
    <source>
        <strain evidence="3">NBRC 111981</strain>
    </source>
</reference>
<keyword evidence="3" id="KW-1185">Reference proteome</keyword>
<proteinExistence type="predicted"/>
<dbReference type="Pfam" id="PF00144">
    <property type="entry name" value="Beta-lactamase"/>
    <property type="match status" value="1"/>
</dbReference>
<accession>A0ABQ5XEP4</accession>
<dbReference type="RefSeq" id="WP_284333209.1">
    <property type="nucleotide sequence ID" value="NZ_BSOA01000043.1"/>
</dbReference>
<dbReference type="EMBL" id="BSOA01000043">
    <property type="protein sequence ID" value="GLQ89772.1"/>
    <property type="molecule type" value="Genomic_DNA"/>
</dbReference>
<sequence>MRFARYALSSLLVLVLIGSAFVASKREALHIAAASVSQSLCAAAFVSQVDPDRVFAQEQRPLLGSIAWAASYTVDRARQNVRSRVLGLFQARSEYRAGLGCTLVFGDDPAPKAVAVDVHSVPDTFGPQVVTPVDPALRAALELAFAEPDPAHPRLTKAVVVLHDGHLIAERYAPGYGPQTPIWGHSITKSVMQALIGILVRQGQLHPDQAAPIAAWASPTDPRHAITVDQLLRMDSGLPFDETEGPVNPATHMWFREADTAAYAARMPLAHAPGTAWGYSNLSYALLSKLVGEASGGTAADAEKFVRDELFAPLGMNHSVIETDVSGSLLGSGFMYGSARDFARFGQLYLDDGVVDGKRILPEGWATYAHSQTLDTGYGAGFWTNLVNQGSVPVWDAPWGMPQLPKDMFYARGAFGQYVIIVPSEHLVVVRMGLSVQGGSTGIGDATARIIAALHRTGSAALAIR</sequence>